<evidence type="ECO:0000256" key="3">
    <source>
        <dbReference type="ARBA" id="ARBA00023163"/>
    </source>
</evidence>
<protein>
    <recommendedName>
        <fullName evidence="5">NAC domain-containing protein</fullName>
    </recommendedName>
</protein>
<dbReference type="GO" id="GO:0000976">
    <property type="term" value="F:transcription cis-regulatory region binding"/>
    <property type="evidence" value="ECO:0007669"/>
    <property type="project" value="UniProtKB-ARBA"/>
</dbReference>
<dbReference type="InterPro" id="IPR003441">
    <property type="entry name" value="NAC-dom"/>
</dbReference>
<evidence type="ECO:0000313" key="7">
    <source>
        <dbReference type="Proteomes" id="UP000712600"/>
    </source>
</evidence>
<proteinExistence type="predicted"/>
<name>A0A8S9Q258_BRACR</name>
<evidence type="ECO:0000256" key="4">
    <source>
        <dbReference type="ARBA" id="ARBA00023242"/>
    </source>
</evidence>
<dbReference type="PANTHER" id="PTHR31744:SF201">
    <property type="entry name" value="NAC DOMAIN-CONTAINING PROTEIN 92"/>
    <property type="match status" value="1"/>
</dbReference>
<dbReference type="Gene3D" id="2.170.150.80">
    <property type="entry name" value="NAC domain"/>
    <property type="match status" value="1"/>
</dbReference>
<dbReference type="PROSITE" id="PS51005">
    <property type="entry name" value="NAC"/>
    <property type="match status" value="1"/>
</dbReference>
<comment type="caution">
    <text evidence="6">The sequence shown here is derived from an EMBL/GenBank/DDBJ whole genome shotgun (WGS) entry which is preliminary data.</text>
</comment>
<dbReference type="GO" id="GO:0006355">
    <property type="term" value="P:regulation of DNA-templated transcription"/>
    <property type="evidence" value="ECO:0007669"/>
    <property type="project" value="InterPro"/>
</dbReference>
<reference evidence="6" key="1">
    <citation type="submission" date="2019-12" db="EMBL/GenBank/DDBJ databases">
        <title>Genome sequencing and annotation of Brassica cretica.</title>
        <authorList>
            <person name="Studholme D.J."/>
            <person name="Sarris P."/>
        </authorList>
    </citation>
    <scope>NUCLEOTIDE SEQUENCE</scope>
    <source>
        <strain evidence="6">PFS-109/04</strain>
        <tissue evidence="6">Leaf</tissue>
    </source>
</reference>
<evidence type="ECO:0000256" key="1">
    <source>
        <dbReference type="ARBA" id="ARBA00023015"/>
    </source>
</evidence>
<feature type="non-terminal residue" evidence="6">
    <location>
        <position position="1"/>
    </location>
</feature>
<keyword evidence="2" id="KW-0238">DNA-binding</keyword>
<gene>
    <name evidence="6" type="ORF">F2Q69_00048527</name>
</gene>
<dbReference type="SUPFAM" id="SSF101941">
    <property type="entry name" value="NAC domain"/>
    <property type="match status" value="1"/>
</dbReference>
<keyword evidence="3" id="KW-0804">Transcription</keyword>
<dbReference type="AlphaFoldDB" id="A0A8S9Q258"/>
<feature type="domain" description="NAC" evidence="5">
    <location>
        <begin position="21"/>
        <end position="171"/>
    </location>
</feature>
<evidence type="ECO:0000256" key="2">
    <source>
        <dbReference type="ARBA" id="ARBA00023125"/>
    </source>
</evidence>
<keyword evidence="1" id="KW-0805">Transcription regulation</keyword>
<keyword evidence="4" id="KW-0539">Nucleus</keyword>
<dbReference type="FunFam" id="2.170.150.80:FF:000006">
    <property type="entry name" value="NAC domain-containing protein 100-like"/>
    <property type="match status" value="1"/>
</dbReference>
<dbReference type="InterPro" id="IPR036093">
    <property type="entry name" value="NAC_dom_sf"/>
</dbReference>
<dbReference type="EMBL" id="QGKX02001347">
    <property type="protein sequence ID" value="KAF3527159.1"/>
    <property type="molecule type" value="Genomic_DNA"/>
</dbReference>
<evidence type="ECO:0000259" key="5">
    <source>
        <dbReference type="PROSITE" id="PS51005"/>
    </source>
</evidence>
<accession>A0A8S9Q258</accession>
<evidence type="ECO:0000313" key="6">
    <source>
        <dbReference type="EMBL" id="KAF3527159.1"/>
    </source>
</evidence>
<dbReference type="Proteomes" id="UP000712600">
    <property type="component" value="Unassembled WGS sequence"/>
</dbReference>
<dbReference type="PANTHER" id="PTHR31744">
    <property type="entry name" value="PROTEIN CUP-SHAPED COTYLEDON 2-RELATED"/>
    <property type="match status" value="1"/>
</dbReference>
<organism evidence="6 7">
    <name type="scientific">Brassica cretica</name>
    <name type="common">Mustard</name>
    <dbReference type="NCBI Taxonomy" id="69181"/>
    <lineage>
        <taxon>Eukaryota</taxon>
        <taxon>Viridiplantae</taxon>
        <taxon>Streptophyta</taxon>
        <taxon>Embryophyta</taxon>
        <taxon>Tracheophyta</taxon>
        <taxon>Spermatophyta</taxon>
        <taxon>Magnoliopsida</taxon>
        <taxon>eudicotyledons</taxon>
        <taxon>Gunneridae</taxon>
        <taxon>Pentapetalae</taxon>
        <taxon>rosids</taxon>
        <taxon>malvids</taxon>
        <taxon>Brassicales</taxon>
        <taxon>Brassicaceae</taxon>
        <taxon>Brassiceae</taxon>
        <taxon>Brassica</taxon>
    </lineage>
</organism>
<sequence length="289" mass="33338">KMDCDASIIVEMVEDEEHIDLPPGFRFHPTDEELISHYLKQKVFNTLFSATAIGEVDLNKIEPWDLPRKAKMGEKEWYFFCVRDRKYPTGLRTNRATEAGYWKATGKDKEIFKGNSLVGMKKTLVFYKGRAPKGIKTNWVLHEYRLEGIFLLQNLPQTAKNEWVICRVFQKLADGTKVDMSDLMFLDSHFNRTEPTRLPSLMDCSQRDSFLGSSTHVTCFSDQETKDKRLMHHESKDRSGSLFYSDPLFLQDNYSLMKTFLNDQETLFPGPDSTGLAAGTGELDCFWNP</sequence>
<dbReference type="Pfam" id="PF02365">
    <property type="entry name" value="NAM"/>
    <property type="match status" value="1"/>
</dbReference>